<keyword evidence="4" id="KW-1185">Reference proteome</keyword>
<comment type="caution">
    <text evidence="3">The sequence shown here is derived from an EMBL/GenBank/DDBJ whole genome shotgun (WGS) entry which is preliminary data.</text>
</comment>
<sequence length="294" mass="32974">MNVASITILVYDYLLTLEREIVLVWNGHWGAIKILYILSRFPPFFDVPLVLYYSLAPNIPLERCHPIYSVASWFTIYGIVIAEAILMKRTVALWGVDKRVSRGLLVLMIAITIPCAILLALFLQTIKYGLPPLPTVTGCYPTEGGVIIFVDFILLILYESIMLGLTMWVGVKRFRHSRNPLVVTLYRDGIYYFVYTFVISLGNIIVLVAGPPELLDLLNTFQRVMHSILSTRVILHVRIADERVKKDNLGGSAVARTFPLSTINFASAQNVSQSTSYTTGMVGLDTRADLEEVA</sequence>
<evidence type="ECO:0000256" key="1">
    <source>
        <dbReference type="SAM" id="Phobius"/>
    </source>
</evidence>
<reference evidence="3 4" key="1">
    <citation type="submission" date="2024-01" db="EMBL/GenBank/DDBJ databases">
        <title>A draft genome for the cacao thread blight pathogen Marasmiellus scandens.</title>
        <authorList>
            <person name="Baruah I.K."/>
            <person name="Leung J."/>
            <person name="Bukari Y."/>
            <person name="Amoako-Attah I."/>
            <person name="Meinhardt L.W."/>
            <person name="Bailey B.A."/>
            <person name="Cohen S.P."/>
        </authorList>
    </citation>
    <scope>NUCLEOTIDE SEQUENCE [LARGE SCALE GENOMIC DNA]</scope>
    <source>
        <strain evidence="3 4">GH-19</strain>
    </source>
</reference>
<evidence type="ECO:0000313" key="4">
    <source>
        <dbReference type="Proteomes" id="UP001498398"/>
    </source>
</evidence>
<evidence type="ECO:0000313" key="3">
    <source>
        <dbReference type="EMBL" id="KAK7472341.1"/>
    </source>
</evidence>
<evidence type="ECO:0000259" key="2">
    <source>
        <dbReference type="Pfam" id="PF20151"/>
    </source>
</evidence>
<keyword evidence="1" id="KW-1133">Transmembrane helix</keyword>
<keyword evidence="1" id="KW-0472">Membrane</keyword>
<name>A0ABR1K617_9AGAR</name>
<dbReference type="Proteomes" id="UP001498398">
    <property type="component" value="Unassembled WGS sequence"/>
</dbReference>
<feature type="transmembrane region" description="Helical" evidence="1">
    <location>
        <begin position="190"/>
        <end position="210"/>
    </location>
</feature>
<feature type="transmembrane region" description="Helical" evidence="1">
    <location>
        <begin position="106"/>
        <end position="126"/>
    </location>
</feature>
<feature type="transmembrane region" description="Helical" evidence="1">
    <location>
        <begin position="146"/>
        <end position="169"/>
    </location>
</feature>
<keyword evidence="1" id="KW-0812">Transmembrane</keyword>
<dbReference type="Pfam" id="PF20151">
    <property type="entry name" value="DUF6533"/>
    <property type="match status" value="1"/>
</dbReference>
<gene>
    <name evidence="3" type="ORF">VKT23_000460</name>
</gene>
<feature type="transmembrane region" description="Helical" evidence="1">
    <location>
        <begin position="67"/>
        <end position="86"/>
    </location>
</feature>
<organism evidence="3 4">
    <name type="scientific">Marasmiellus scandens</name>
    <dbReference type="NCBI Taxonomy" id="2682957"/>
    <lineage>
        <taxon>Eukaryota</taxon>
        <taxon>Fungi</taxon>
        <taxon>Dikarya</taxon>
        <taxon>Basidiomycota</taxon>
        <taxon>Agaricomycotina</taxon>
        <taxon>Agaricomycetes</taxon>
        <taxon>Agaricomycetidae</taxon>
        <taxon>Agaricales</taxon>
        <taxon>Marasmiineae</taxon>
        <taxon>Omphalotaceae</taxon>
        <taxon>Marasmiellus</taxon>
    </lineage>
</organism>
<proteinExistence type="predicted"/>
<accession>A0ABR1K617</accession>
<dbReference type="EMBL" id="JBANRG010000001">
    <property type="protein sequence ID" value="KAK7472341.1"/>
    <property type="molecule type" value="Genomic_DNA"/>
</dbReference>
<dbReference type="InterPro" id="IPR045340">
    <property type="entry name" value="DUF6533"/>
</dbReference>
<protein>
    <recommendedName>
        <fullName evidence="2">DUF6533 domain-containing protein</fullName>
    </recommendedName>
</protein>
<feature type="domain" description="DUF6533" evidence="2">
    <location>
        <begin position="2"/>
        <end position="44"/>
    </location>
</feature>